<accession>X0UR22</accession>
<sequence>MYSPVETTKIELLTCGGKIFEAHEVYSLQRNTDSVQWECKHGLVVYMGNYRATKH</sequence>
<protein>
    <submittedName>
        <fullName evidence="1">Uncharacterized protein</fullName>
    </submittedName>
</protein>
<dbReference type="AlphaFoldDB" id="X0UR22"/>
<comment type="caution">
    <text evidence="1">The sequence shown here is derived from an EMBL/GenBank/DDBJ whole genome shotgun (WGS) entry which is preliminary data.</text>
</comment>
<reference evidence="1" key="1">
    <citation type="journal article" date="2014" name="Front. Microbiol.">
        <title>High frequency of phylogenetically diverse reductive dehalogenase-homologous genes in deep subseafloor sedimentary metagenomes.</title>
        <authorList>
            <person name="Kawai M."/>
            <person name="Futagami T."/>
            <person name="Toyoda A."/>
            <person name="Takaki Y."/>
            <person name="Nishi S."/>
            <person name="Hori S."/>
            <person name="Arai W."/>
            <person name="Tsubouchi T."/>
            <person name="Morono Y."/>
            <person name="Uchiyama I."/>
            <person name="Ito T."/>
            <person name="Fujiyama A."/>
            <person name="Inagaki F."/>
            <person name="Takami H."/>
        </authorList>
    </citation>
    <scope>NUCLEOTIDE SEQUENCE</scope>
    <source>
        <strain evidence="1">Expedition CK06-06</strain>
    </source>
</reference>
<name>X0UR22_9ZZZZ</name>
<dbReference type="EMBL" id="BARS01011528">
    <property type="protein sequence ID" value="GAF90930.1"/>
    <property type="molecule type" value="Genomic_DNA"/>
</dbReference>
<gene>
    <name evidence="1" type="ORF">S01H1_20935</name>
</gene>
<evidence type="ECO:0000313" key="1">
    <source>
        <dbReference type="EMBL" id="GAF90930.1"/>
    </source>
</evidence>
<organism evidence="1">
    <name type="scientific">marine sediment metagenome</name>
    <dbReference type="NCBI Taxonomy" id="412755"/>
    <lineage>
        <taxon>unclassified sequences</taxon>
        <taxon>metagenomes</taxon>
        <taxon>ecological metagenomes</taxon>
    </lineage>
</organism>
<proteinExistence type="predicted"/>